<dbReference type="EnsemblPlants" id="PGSC0003DMT400068268">
    <property type="protein sequence ID" value="PGSC0003DMT400068268"/>
    <property type="gene ID" value="PGSC0003DMG401026539"/>
</dbReference>
<dbReference type="PaxDb" id="4113-PGSC0003DMT400068268"/>
<dbReference type="AlphaFoldDB" id="M1CIQ6"/>
<name>M1CIQ6_SOLTU</name>
<dbReference type="Gramene" id="PGSC0003DMT400068268">
    <property type="protein sequence ID" value="PGSC0003DMT400068268"/>
    <property type="gene ID" value="PGSC0003DMG401026539"/>
</dbReference>
<proteinExistence type="predicted"/>
<sequence length="66" mass="7563">MCTMYTFKTHETSNSLKEHQRRHIYVAWNLQEEALTQTAGKFSTKIFSTTVTKIAENSTSFTTQAS</sequence>
<dbReference type="Proteomes" id="UP000011115">
    <property type="component" value="Unassembled WGS sequence"/>
</dbReference>
<reference evidence="2" key="1">
    <citation type="journal article" date="2011" name="Nature">
        <title>Genome sequence and analysis of the tuber crop potato.</title>
        <authorList>
            <consortium name="The Potato Genome Sequencing Consortium"/>
        </authorList>
    </citation>
    <scope>NUCLEOTIDE SEQUENCE [LARGE SCALE GENOMIC DNA]</scope>
    <source>
        <strain evidence="2">cv. DM1-3 516 R44</strain>
    </source>
</reference>
<dbReference type="InParanoid" id="M1CIQ6"/>
<protein>
    <submittedName>
        <fullName evidence="1">Uncharacterized protein</fullName>
    </submittedName>
</protein>
<reference evidence="1" key="2">
    <citation type="submission" date="2015-06" db="UniProtKB">
        <authorList>
            <consortium name="EnsemblPlants"/>
        </authorList>
    </citation>
    <scope>IDENTIFICATION</scope>
    <source>
        <strain evidence="1">DM1-3 516 R44</strain>
    </source>
</reference>
<evidence type="ECO:0000313" key="1">
    <source>
        <dbReference type="EnsemblPlants" id="PGSC0003DMT400068268"/>
    </source>
</evidence>
<evidence type="ECO:0000313" key="2">
    <source>
        <dbReference type="Proteomes" id="UP000011115"/>
    </source>
</evidence>
<keyword evidence="2" id="KW-1185">Reference proteome</keyword>
<accession>M1CIQ6</accession>
<dbReference type="HOGENOM" id="CLU_2836174_0_0_1"/>
<organism evidence="1 2">
    <name type="scientific">Solanum tuberosum</name>
    <name type="common">Potato</name>
    <dbReference type="NCBI Taxonomy" id="4113"/>
    <lineage>
        <taxon>Eukaryota</taxon>
        <taxon>Viridiplantae</taxon>
        <taxon>Streptophyta</taxon>
        <taxon>Embryophyta</taxon>
        <taxon>Tracheophyta</taxon>
        <taxon>Spermatophyta</taxon>
        <taxon>Magnoliopsida</taxon>
        <taxon>eudicotyledons</taxon>
        <taxon>Gunneridae</taxon>
        <taxon>Pentapetalae</taxon>
        <taxon>asterids</taxon>
        <taxon>lamiids</taxon>
        <taxon>Solanales</taxon>
        <taxon>Solanaceae</taxon>
        <taxon>Solanoideae</taxon>
        <taxon>Solaneae</taxon>
        <taxon>Solanum</taxon>
    </lineage>
</organism>